<reference evidence="8" key="1">
    <citation type="submission" date="2025-08" db="UniProtKB">
        <authorList>
            <consortium name="RefSeq"/>
        </authorList>
    </citation>
    <scope>IDENTIFICATION</scope>
</reference>
<dbReference type="GO" id="GO:0005813">
    <property type="term" value="C:centrosome"/>
    <property type="evidence" value="ECO:0007669"/>
    <property type="project" value="UniProtKB-SubCell"/>
</dbReference>
<gene>
    <name evidence="8" type="primary">LOC115222576</name>
</gene>
<name>A0A6P7TCD1_9MOLL</name>
<evidence type="ECO:0000256" key="2">
    <source>
        <dbReference type="ARBA" id="ARBA00004300"/>
    </source>
</evidence>
<dbReference type="GO" id="GO:0005819">
    <property type="term" value="C:spindle"/>
    <property type="evidence" value="ECO:0007669"/>
    <property type="project" value="UniProtKB-SubCell"/>
</dbReference>
<evidence type="ECO:0000256" key="1">
    <source>
        <dbReference type="ARBA" id="ARBA00004186"/>
    </source>
</evidence>
<dbReference type="KEGG" id="osn:115222576"/>
<feature type="region of interest" description="Disordered" evidence="6">
    <location>
        <begin position="86"/>
        <end position="156"/>
    </location>
</feature>
<dbReference type="PANTHER" id="PTHR28578:SF2">
    <property type="entry name" value="MITOTIC-SPINDLE ORGANIZING PROTEIN 2"/>
    <property type="match status" value="1"/>
</dbReference>
<comment type="similarity">
    <text evidence="3">Belongs to the MOZART2 family.</text>
</comment>
<proteinExistence type="inferred from homology"/>
<feature type="compositionally biased region" description="Basic and acidic residues" evidence="6">
    <location>
        <begin position="111"/>
        <end position="123"/>
    </location>
</feature>
<dbReference type="Pfam" id="PF12926">
    <property type="entry name" value="MOZART2"/>
    <property type="match status" value="1"/>
</dbReference>
<protein>
    <submittedName>
        <fullName evidence="8">Mitotic-spindle organizing protein 2</fullName>
    </submittedName>
</protein>
<accession>A0A6P7TCD1</accession>
<keyword evidence="7" id="KW-1185">Reference proteome</keyword>
<dbReference type="RefSeq" id="XP_029648714.1">
    <property type="nucleotide sequence ID" value="XM_029792854.2"/>
</dbReference>
<keyword evidence="5" id="KW-0206">Cytoskeleton</keyword>
<evidence type="ECO:0000256" key="5">
    <source>
        <dbReference type="ARBA" id="ARBA00023212"/>
    </source>
</evidence>
<evidence type="ECO:0000256" key="6">
    <source>
        <dbReference type="SAM" id="MobiDB-lite"/>
    </source>
</evidence>
<evidence type="ECO:0000313" key="8">
    <source>
        <dbReference type="RefSeq" id="XP_029648714.1"/>
    </source>
</evidence>
<dbReference type="Proteomes" id="UP000515154">
    <property type="component" value="Linkage group LG20"/>
</dbReference>
<feature type="compositionally biased region" description="Basic and acidic residues" evidence="6">
    <location>
        <begin position="89"/>
        <end position="104"/>
    </location>
</feature>
<dbReference type="PANTHER" id="PTHR28578">
    <property type="entry name" value="MITOTIC-SPINDLE ORGANIZING PROTEIN 2A-RELATED"/>
    <property type="match status" value="1"/>
</dbReference>
<evidence type="ECO:0000256" key="3">
    <source>
        <dbReference type="ARBA" id="ARBA00007286"/>
    </source>
</evidence>
<dbReference type="AlphaFoldDB" id="A0A6P7TCD1"/>
<evidence type="ECO:0000256" key="4">
    <source>
        <dbReference type="ARBA" id="ARBA00022490"/>
    </source>
</evidence>
<sequence length="156" mass="17297">MNRSLVSYFTMETRKLQEQIKGSVKYGKKSTLAPTLHKPSSDLADLACYAGVKMNPKIFQILWDLLQMGVHPVALAKMLKAMCSQNREVTPRTECTERKPKEQAAKGPATRPKENVTSKTTKEKSKKPVPNTRPHSAISTQSANVNSGSTANLRKK</sequence>
<evidence type="ECO:0000313" key="7">
    <source>
        <dbReference type="Proteomes" id="UP000515154"/>
    </source>
</evidence>
<dbReference type="InterPro" id="IPR024332">
    <property type="entry name" value="MOZART2"/>
</dbReference>
<organism evidence="7 8">
    <name type="scientific">Octopus sinensis</name>
    <name type="common">East Asian common octopus</name>
    <dbReference type="NCBI Taxonomy" id="2607531"/>
    <lineage>
        <taxon>Eukaryota</taxon>
        <taxon>Metazoa</taxon>
        <taxon>Spiralia</taxon>
        <taxon>Lophotrochozoa</taxon>
        <taxon>Mollusca</taxon>
        <taxon>Cephalopoda</taxon>
        <taxon>Coleoidea</taxon>
        <taxon>Octopodiformes</taxon>
        <taxon>Octopoda</taxon>
        <taxon>Incirrata</taxon>
        <taxon>Octopodidae</taxon>
        <taxon>Octopus</taxon>
    </lineage>
</organism>
<keyword evidence="4" id="KW-0963">Cytoplasm</keyword>
<comment type="subcellular location">
    <subcellularLocation>
        <location evidence="2">Cytoplasm</location>
        <location evidence="2">Cytoskeleton</location>
        <location evidence="2">Microtubule organizing center</location>
        <location evidence="2">Centrosome</location>
    </subcellularLocation>
    <subcellularLocation>
        <location evidence="1">Cytoplasm</location>
        <location evidence="1">Cytoskeleton</location>
        <location evidence="1">Spindle</location>
    </subcellularLocation>
</comment>
<feature type="compositionally biased region" description="Polar residues" evidence="6">
    <location>
        <begin position="133"/>
        <end position="156"/>
    </location>
</feature>